<evidence type="ECO:0000259" key="6">
    <source>
        <dbReference type="Pfam" id="PF00291"/>
    </source>
</evidence>
<evidence type="ECO:0000256" key="5">
    <source>
        <dbReference type="ARBA" id="ARBA00042605"/>
    </source>
</evidence>
<dbReference type="AlphaFoldDB" id="A0A8S1AK19"/>
<dbReference type="Gene3D" id="3.40.50.1100">
    <property type="match status" value="2"/>
</dbReference>
<comment type="cofactor">
    <cofactor evidence="1">
        <name>pyridoxal 5'-phosphate</name>
        <dbReference type="ChEBI" id="CHEBI:597326"/>
    </cofactor>
</comment>
<keyword evidence="8" id="KW-1185">Reference proteome</keyword>
<dbReference type="OrthoDB" id="4418812at2759"/>
<organism evidence="7 8">
    <name type="scientific">Arctia plantaginis</name>
    <name type="common">Wood tiger moth</name>
    <name type="synonym">Phalaena plantaginis</name>
    <dbReference type="NCBI Taxonomy" id="874455"/>
    <lineage>
        <taxon>Eukaryota</taxon>
        <taxon>Metazoa</taxon>
        <taxon>Ecdysozoa</taxon>
        <taxon>Arthropoda</taxon>
        <taxon>Hexapoda</taxon>
        <taxon>Insecta</taxon>
        <taxon>Pterygota</taxon>
        <taxon>Neoptera</taxon>
        <taxon>Endopterygota</taxon>
        <taxon>Lepidoptera</taxon>
        <taxon>Glossata</taxon>
        <taxon>Ditrysia</taxon>
        <taxon>Noctuoidea</taxon>
        <taxon>Erebidae</taxon>
        <taxon>Arctiinae</taxon>
        <taxon>Arctia</taxon>
    </lineage>
</organism>
<keyword evidence="3" id="KW-0456">Lyase</keyword>
<dbReference type="GO" id="GO:0006567">
    <property type="term" value="P:L-threonine catabolic process"/>
    <property type="evidence" value="ECO:0007669"/>
    <property type="project" value="TreeGrafter"/>
</dbReference>
<gene>
    <name evidence="7" type="ORF">APLA_LOCUS10554</name>
</gene>
<sequence>MLQVKEDIDEYCNPRKPRILNYLDVVQAAKLLKPHIKATPCVPARTQEEFGINIYYKLEFLHRSGCFKERGALYALLKIPVNRRKLGVIIAATGNEAIGLCYHAKKLSISATIVAPVTLPLSKVHKINSMDGKLILYGSTFAEAITHARALAKQKGMVYINIRDHPHALAGFGTLGLEIMEQAPFADAILVPIGTGALAAAIATVVKQKKPSCLVYGVESENLGLMTKSLEKGEPVSNLSTAVGSLAGNALSVNVIGVNAFASANSLLDRVLLVKEDWIARAMLHLAEREKFIVEGTAACTLAAILGFLVPELKQKNVICLLTGGNVDSLMLNRSLQRGLTAEGRLVKFKVGVYNKPNAASDLMKLLATRGYNIITHFIDNCWTEGDTCRAEMKIVVESRNLEHSFDLKRIIDREYPDTAVFDNNLLSNKRCYGSVCKDPHGKRSKLGIS</sequence>
<proteinExistence type="predicted"/>
<protein>
    <recommendedName>
        <fullName evidence="4">L-serine deaminase</fullName>
    </recommendedName>
    <alternativeName>
        <fullName evidence="5">L-threonine dehydratase</fullName>
    </alternativeName>
</protein>
<feature type="domain" description="Tryptophan synthase beta chain-like PALP" evidence="6">
    <location>
        <begin position="33"/>
        <end position="324"/>
    </location>
</feature>
<dbReference type="SUPFAM" id="SSF53686">
    <property type="entry name" value="Tryptophan synthase beta subunit-like PLP-dependent enzymes"/>
    <property type="match status" value="1"/>
</dbReference>
<dbReference type="GO" id="GO:0009097">
    <property type="term" value="P:isoleucine biosynthetic process"/>
    <property type="evidence" value="ECO:0007669"/>
    <property type="project" value="TreeGrafter"/>
</dbReference>
<dbReference type="Proteomes" id="UP000494106">
    <property type="component" value="Unassembled WGS sequence"/>
</dbReference>
<dbReference type="EMBL" id="CADEBC010000525">
    <property type="protein sequence ID" value="CAB3245698.1"/>
    <property type="molecule type" value="Genomic_DNA"/>
</dbReference>
<dbReference type="InterPro" id="IPR001926">
    <property type="entry name" value="TrpB-like_PALP"/>
</dbReference>
<reference evidence="7 8" key="1">
    <citation type="submission" date="2020-04" db="EMBL/GenBank/DDBJ databases">
        <authorList>
            <person name="Wallbank WR R."/>
            <person name="Pardo Diaz C."/>
            <person name="Kozak K."/>
            <person name="Martin S."/>
            <person name="Jiggins C."/>
            <person name="Moest M."/>
            <person name="Warren A I."/>
            <person name="Byers J.R.P. K."/>
            <person name="Montejo-Kovacevich G."/>
            <person name="Yen C E."/>
        </authorList>
    </citation>
    <scope>NUCLEOTIDE SEQUENCE [LARGE SCALE GENOMIC DNA]</scope>
</reference>
<evidence type="ECO:0000256" key="3">
    <source>
        <dbReference type="ARBA" id="ARBA00023239"/>
    </source>
</evidence>
<dbReference type="CDD" id="cd01562">
    <property type="entry name" value="Thr-dehyd"/>
    <property type="match status" value="1"/>
</dbReference>
<evidence type="ECO:0000313" key="7">
    <source>
        <dbReference type="EMBL" id="CAB3245698.1"/>
    </source>
</evidence>
<comment type="caution">
    <text evidence="7">The sequence shown here is derived from an EMBL/GenBank/DDBJ whole genome shotgun (WGS) entry which is preliminary data.</text>
</comment>
<keyword evidence="2" id="KW-0663">Pyridoxal phosphate</keyword>
<evidence type="ECO:0000256" key="2">
    <source>
        <dbReference type="ARBA" id="ARBA00022898"/>
    </source>
</evidence>
<evidence type="ECO:0000256" key="4">
    <source>
        <dbReference type="ARBA" id="ARBA00041766"/>
    </source>
</evidence>
<accession>A0A8S1AK19</accession>
<dbReference type="InterPro" id="IPR036052">
    <property type="entry name" value="TrpB-like_PALP_sf"/>
</dbReference>
<dbReference type="Pfam" id="PF00291">
    <property type="entry name" value="PALP"/>
    <property type="match status" value="1"/>
</dbReference>
<dbReference type="PANTHER" id="PTHR48078:SF19">
    <property type="entry name" value="ACT DOMAIN-CONTAINING PROTEIN"/>
    <property type="match status" value="1"/>
</dbReference>
<dbReference type="PANTHER" id="PTHR48078">
    <property type="entry name" value="THREONINE DEHYDRATASE, MITOCHONDRIAL-RELATED"/>
    <property type="match status" value="1"/>
</dbReference>
<dbReference type="GO" id="GO:0003941">
    <property type="term" value="F:L-serine ammonia-lyase activity"/>
    <property type="evidence" value="ECO:0007669"/>
    <property type="project" value="TreeGrafter"/>
</dbReference>
<dbReference type="GO" id="GO:0004794">
    <property type="term" value="F:threonine deaminase activity"/>
    <property type="evidence" value="ECO:0007669"/>
    <property type="project" value="TreeGrafter"/>
</dbReference>
<name>A0A8S1AK19_ARCPL</name>
<evidence type="ECO:0000256" key="1">
    <source>
        <dbReference type="ARBA" id="ARBA00001933"/>
    </source>
</evidence>
<dbReference type="InterPro" id="IPR050147">
    <property type="entry name" value="Ser/Thr_Dehydratase"/>
</dbReference>
<evidence type="ECO:0000313" key="8">
    <source>
        <dbReference type="Proteomes" id="UP000494106"/>
    </source>
</evidence>
<dbReference type="GO" id="GO:0006565">
    <property type="term" value="P:L-serine catabolic process"/>
    <property type="evidence" value="ECO:0007669"/>
    <property type="project" value="TreeGrafter"/>
</dbReference>